<feature type="non-terminal residue" evidence="2">
    <location>
        <position position="216"/>
    </location>
</feature>
<feature type="region of interest" description="Disordered" evidence="1">
    <location>
        <begin position="30"/>
        <end position="104"/>
    </location>
</feature>
<name>A0ABY7DK17_MYAAR</name>
<evidence type="ECO:0000313" key="2">
    <source>
        <dbReference type="EMBL" id="WAQ98039.1"/>
    </source>
</evidence>
<evidence type="ECO:0000313" key="3">
    <source>
        <dbReference type="Proteomes" id="UP001164746"/>
    </source>
</evidence>
<dbReference type="Proteomes" id="UP001164746">
    <property type="component" value="Chromosome 3"/>
</dbReference>
<proteinExistence type="predicted"/>
<accession>A0ABY7DK17</accession>
<protein>
    <submittedName>
        <fullName evidence="2">Uncharacterized protein</fullName>
    </submittedName>
</protein>
<keyword evidence="3" id="KW-1185">Reference proteome</keyword>
<gene>
    <name evidence="2" type="ORF">MAR_022412</name>
</gene>
<feature type="compositionally biased region" description="Basic and acidic residues" evidence="1">
    <location>
        <begin position="43"/>
        <end position="66"/>
    </location>
</feature>
<feature type="compositionally biased region" description="Polar residues" evidence="1">
    <location>
        <begin position="92"/>
        <end position="104"/>
    </location>
</feature>
<reference evidence="2" key="1">
    <citation type="submission" date="2022-11" db="EMBL/GenBank/DDBJ databases">
        <title>Centuries of genome instability and evolution in soft-shell clam transmissible cancer (bioRxiv).</title>
        <authorList>
            <person name="Hart S.F.M."/>
            <person name="Yonemitsu M.A."/>
            <person name="Giersch R.M."/>
            <person name="Beal B.F."/>
            <person name="Arriagada G."/>
            <person name="Davis B.W."/>
            <person name="Ostrander E.A."/>
            <person name="Goff S.P."/>
            <person name="Metzger M.J."/>
        </authorList>
    </citation>
    <scope>NUCLEOTIDE SEQUENCE</scope>
    <source>
        <strain evidence="2">MELC-2E11</strain>
        <tissue evidence="2">Siphon/mantle</tissue>
    </source>
</reference>
<evidence type="ECO:0000256" key="1">
    <source>
        <dbReference type="SAM" id="MobiDB-lite"/>
    </source>
</evidence>
<dbReference type="EMBL" id="CP111014">
    <property type="protein sequence ID" value="WAQ98039.1"/>
    <property type="molecule type" value="Genomic_DNA"/>
</dbReference>
<sequence length="216" mass="24403">MAVKKQLQVNCKVATPDFLYVQDEVEPTVIPPCSDRTTSDVTSKIEDHENNMYKTNKVDIKTGERKSLKHGPSALRSSRRKSRKKIDEKVSSESSGHENSGYLSDTGQICVPDDDCFLEEVIEATNNIHCRKRFKSDSDIQKSYKSGSKKSLEDHVLYALENFFSMDPTKLIPTVYRKGGELTESLIPNSAEEFEETSFMSNSIYSDIQNKSDIEA</sequence>
<organism evidence="2 3">
    <name type="scientific">Mya arenaria</name>
    <name type="common">Soft-shell clam</name>
    <dbReference type="NCBI Taxonomy" id="6604"/>
    <lineage>
        <taxon>Eukaryota</taxon>
        <taxon>Metazoa</taxon>
        <taxon>Spiralia</taxon>
        <taxon>Lophotrochozoa</taxon>
        <taxon>Mollusca</taxon>
        <taxon>Bivalvia</taxon>
        <taxon>Autobranchia</taxon>
        <taxon>Heteroconchia</taxon>
        <taxon>Euheterodonta</taxon>
        <taxon>Imparidentia</taxon>
        <taxon>Neoheterodontei</taxon>
        <taxon>Myida</taxon>
        <taxon>Myoidea</taxon>
        <taxon>Myidae</taxon>
        <taxon>Mya</taxon>
    </lineage>
</organism>